<feature type="transmembrane region" description="Helical" evidence="1">
    <location>
        <begin position="92"/>
        <end position="113"/>
    </location>
</feature>
<dbReference type="PANTHER" id="PTHR38104">
    <property type="match status" value="1"/>
</dbReference>
<organism evidence="3 4">
    <name type="scientific">Acidihalobacter aeolianus</name>
    <dbReference type="NCBI Taxonomy" id="2792603"/>
    <lineage>
        <taxon>Bacteria</taxon>
        <taxon>Pseudomonadati</taxon>
        <taxon>Pseudomonadota</taxon>
        <taxon>Gammaproteobacteria</taxon>
        <taxon>Chromatiales</taxon>
        <taxon>Ectothiorhodospiraceae</taxon>
        <taxon>Acidihalobacter</taxon>
    </lineage>
</organism>
<dbReference type="SUPFAM" id="SSF89069">
    <property type="entry name" value="N-terminal, cytoplasmic domain of anti-sigmaE factor RseA"/>
    <property type="match status" value="1"/>
</dbReference>
<name>A0A1D8KC60_9GAMM</name>
<dbReference type="InterPro" id="IPR036147">
    <property type="entry name" value="Anti-sigma_E_RseA_N_sf"/>
</dbReference>
<gene>
    <name evidence="3" type="ORF">BJI67_09505</name>
</gene>
<dbReference type="GO" id="GO:0016989">
    <property type="term" value="F:sigma factor antagonist activity"/>
    <property type="evidence" value="ECO:0007669"/>
    <property type="project" value="InterPro"/>
</dbReference>
<dbReference type="EMBL" id="CP017448">
    <property type="protein sequence ID" value="AOV18544.1"/>
    <property type="molecule type" value="Genomic_DNA"/>
</dbReference>
<dbReference type="KEGG" id="aaeo:BJI67_09505"/>
<dbReference type="AlphaFoldDB" id="A0A1D8KC60"/>
<evidence type="ECO:0000313" key="4">
    <source>
        <dbReference type="Proteomes" id="UP000095342"/>
    </source>
</evidence>
<dbReference type="CDD" id="cd16328">
    <property type="entry name" value="RseA_N"/>
    <property type="match status" value="1"/>
</dbReference>
<dbReference type="RefSeq" id="WP_070074069.1">
    <property type="nucleotide sequence ID" value="NZ_CP017448.1"/>
</dbReference>
<sequence>MTMMTQKEEQISALMDGQTSRFETRRSVDLLLSDTELRGRWERYHFIGDVLRRDVKRTAAEGFSEAVMARIAAEQAAGVTPYRKQSRWAKPVLGFAMAASVAGAMVVGLQSMLGPGQIGTDFAQQAVSGDTFGKMAAVEDVSDPGHHVPTQLESYMRMNSYMLSHAEQTGGQGMMPYVRMVSYTPNR</sequence>
<keyword evidence="4" id="KW-1185">Reference proteome</keyword>
<keyword evidence="1" id="KW-1133">Transmembrane helix</keyword>
<dbReference type="PANTHER" id="PTHR38104:SF1">
    <property type="entry name" value="ANTI-SIGMA-E FACTOR RSEA"/>
    <property type="match status" value="1"/>
</dbReference>
<dbReference type="Pfam" id="PF03872">
    <property type="entry name" value="RseA_N"/>
    <property type="match status" value="1"/>
</dbReference>
<evidence type="ECO:0000256" key="1">
    <source>
        <dbReference type="SAM" id="Phobius"/>
    </source>
</evidence>
<protein>
    <recommendedName>
        <fullName evidence="2">Anti sigma-E protein RseA N-terminal domain-containing protein</fullName>
    </recommendedName>
</protein>
<dbReference type="Proteomes" id="UP000095342">
    <property type="component" value="Chromosome"/>
</dbReference>
<dbReference type="InterPro" id="IPR052383">
    <property type="entry name" value="Anti-sigma-E_RseA-like"/>
</dbReference>
<proteinExistence type="predicted"/>
<evidence type="ECO:0000313" key="3">
    <source>
        <dbReference type="EMBL" id="AOV18544.1"/>
    </source>
</evidence>
<dbReference type="Gene3D" id="1.10.10.880">
    <property type="entry name" value="Anti sigma-E protein RseA, N-terminal domain"/>
    <property type="match status" value="1"/>
</dbReference>
<evidence type="ECO:0000259" key="2">
    <source>
        <dbReference type="Pfam" id="PF03872"/>
    </source>
</evidence>
<reference evidence="3 4" key="1">
    <citation type="submission" date="2016-09" db="EMBL/GenBank/DDBJ databases">
        <title>Acidihalobacter prosperus V6 (DSM14174).</title>
        <authorList>
            <person name="Khaleque H.N."/>
            <person name="Ramsay J.P."/>
            <person name="Murphy R.J.T."/>
            <person name="Kaksonen A.H."/>
            <person name="Boxall N.J."/>
            <person name="Watkin E.L.J."/>
        </authorList>
    </citation>
    <scope>NUCLEOTIDE SEQUENCE [LARGE SCALE GENOMIC DNA]</scope>
    <source>
        <strain evidence="3 4">V6</strain>
    </source>
</reference>
<accession>A0A1D8KC60</accession>
<dbReference type="InterPro" id="IPR005572">
    <property type="entry name" value="Anti-sigma_E_RseA_N"/>
</dbReference>
<feature type="domain" description="Anti sigma-E protein RseA N-terminal" evidence="2">
    <location>
        <begin position="8"/>
        <end position="81"/>
    </location>
</feature>
<keyword evidence="1" id="KW-0812">Transmembrane</keyword>
<keyword evidence="1" id="KW-0472">Membrane</keyword>